<keyword evidence="3" id="KW-1185">Reference proteome</keyword>
<comment type="caution">
    <text evidence="2">The sequence shown here is derived from an EMBL/GenBank/DDBJ whole genome shotgun (WGS) entry which is preliminary data.</text>
</comment>
<dbReference type="EMBL" id="PSNW01000005">
    <property type="protein sequence ID" value="PPE74046.1"/>
    <property type="molecule type" value="Genomic_DNA"/>
</dbReference>
<evidence type="ECO:0000259" key="1">
    <source>
        <dbReference type="Pfam" id="PF02129"/>
    </source>
</evidence>
<protein>
    <submittedName>
        <fullName evidence="2">Peptidase S15</fullName>
    </submittedName>
</protein>
<dbReference type="PROSITE" id="PS51257">
    <property type="entry name" value="PROKAR_LIPOPROTEIN"/>
    <property type="match status" value="1"/>
</dbReference>
<dbReference type="InterPro" id="IPR000383">
    <property type="entry name" value="Xaa-Pro-like_dom"/>
</dbReference>
<reference evidence="2 3" key="1">
    <citation type="submission" date="2018-02" db="EMBL/GenBank/DDBJ databases">
        <title>Genome sequencing of Solimonas sp. HR-BB.</title>
        <authorList>
            <person name="Lee Y."/>
            <person name="Jeon C.O."/>
        </authorList>
    </citation>
    <scope>NUCLEOTIDE SEQUENCE [LARGE SCALE GENOMIC DNA]</scope>
    <source>
        <strain evidence="2 3">HR-BB</strain>
    </source>
</reference>
<dbReference type="Proteomes" id="UP000238220">
    <property type="component" value="Unassembled WGS sequence"/>
</dbReference>
<dbReference type="InterPro" id="IPR029058">
    <property type="entry name" value="AB_hydrolase_fold"/>
</dbReference>
<gene>
    <name evidence="2" type="ORF">C3942_10390</name>
</gene>
<evidence type="ECO:0000313" key="2">
    <source>
        <dbReference type="EMBL" id="PPE74046.1"/>
    </source>
</evidence>
<accession>A0A2S5TGC1</accession>
<name>A0A2S5TGC1_9GAMM</name>
<feature type="domain" description="Xaa-Pro dipeptidyl-peptidase-like" evidence="1">
    <location>
        <begin position="55"/>
        <end position="202"/>
    </location>
</feature>
<sequence length="618" mass="65353">MRGALVGAAILFLSACGSSDEVAGSGGGGGLTTNPVVESRAGEVYRQEVPVEKTGDTMVIQVMEPTQLEKGRTYPLVLQGHGYGGSRNIEPSGFQQRLRDAGYYVISIDERGNGESSGKVRVMSPDFEGQDLVGILDWAEDLEGLRRHGDGRMVVGSYGGSYGGMYQFLLAGTDPEQRLRVIAPDITPHDLVYSLNPNNVVKSGWGLLLTSAPELPLLGTLLGGGAPDPLVLLNSLLDILERGGTRQDNAIFEILTGAVVSNSFSESGNNFFKYHSVSYFCDGQPAGPQSFMLAQPDPLEVAPRPFAKIDALITQGFRDTLFNFNNGLENYECLKARGGDVRLLTHESGHILPLSVSTVPLPPGSNLEAALDPFYAALTLPGFQDAGGARSCGSLALDDMQFAWFEEKLQGKRGAVDAAMPIGKDICLSLAADDAITVRKVRRGGTSFEIDDSIPQFNSALGVVGAVLGNGAREALLATQPLYTAPAGGAVLAGIPTMSLNLAAPGGLGLDECTLPLGIGACDPILFLGIGHRKAGSTRWDLVDDQLTPVRGFGEHAGEMTGIAERLGEGDELALLIYGFHMQFPVTWSRDLLVPALTVGGSVQLPLLDPSEITRQGL</sequence>
<dbReference type="SUPFAM" id="SSF53474">
    <property type="entry name" value="alpha/beta-Hydrolases"/>
    <property type="match status" value="1"/>
</dbReference>
<dbReference type="GO" id="GO:0016787">
    <property type="term" value="F:hydrolase activity"/>
    <property type="evidence" value="ECO:0007669"/>
    <property type="project" value="InterPro"/>
</dbReference>
<proteinExistence type="predicted"/>
<organism evidence="2 3">
    <name type="scientific">Solimonas fluminis</name>
    <dbReference type="NCBI Taxonomy" id="2086571"/>
    <lineage>
        <taxon>Bacteria</taxon>
        <taxon>Pseudomonadati</taxon>
        <taxon>Pseudomonadota</taxon>
        <taxon>Gammaproteobacteria</taxon>
        <taxon>Nevskiales</taxon>
        <taxon>Nevskiaceae</taxon>
        <taxon>Solimonas</taxon>
    </lineage>
</organism>
<evidence type="ECO:0000313" key="3">
    <source>
        <dbReference type="Proteomes" id="UP000238220"/>
    </source>
</evidence>
<dbReference type="Pfam" id="PF02129">
    <property type="entry name" value="Peptidase_S15"/>
    <property type="match status" value="1"/>
</dbReference>
<dbReference type="Gene3D" id="3.40.50.1820">
    <property type="entry name" value="alpha/beta hydrolase"/>
    <property type="match status" value="1"/>
</dbReference>
<dbReference type="AlphaFoldDB" id="A0A2S5TGC1"/>
<dbReference type="OrthoDB" id="9804819at2"/>